<dbReference type="OrthoDB" id="1162851at2759"/>
<accession>A0A067KBK3</accession>
<proteinExistence type="predicted"/>
<name>A0A067KBK3_JATCU</name>
<dbReference type="EMBL" id="KK914735">
    <property type="protein sequence ID" value="KDP29635.1"/>
    <property type="molecule type" value="Genomic_DNA"/>
</dbReference>
<protein>
    <submittedName>
        <fullName evidence="1">Uncharacterized protein</fullName>
    </submittedName>
</protein>
<gene>
    <name evidence="1" type="ORF">JCGZ_18797</name>
</gene>
<evidence type="ECO:0000313" key="2">
    <source>
        <dbReference type="Proteomes" id="UP000027138"/>
    </source>
</evidence>
<evidence type="ECO:0000313" key="1">
    <source>
        <dbReference type="EMBL" id="KDP29635.1"/>
    </source>
</evidence>
<dbReference type="AlphaFoldDB" id="A0A067KBK3"/>
<organism evidence="1 2">
    <name type="scientific">Jatropha curcas</name>
    <name type="common">Barbados nut</name>
    <dbReference type="NCBI Taxonomy" id="180498"/>
    <lineage>
        <taxon>Eukaryota</taxon>
        <taxon>Viridiplantae</taxon>
        <taxon>Streptophyta</taxon>
        <taxon>Embryophyta</taxon>
        <taxon>Tracheophyta</taxon>
        <taxon>Spermatophyta</taxon>
        <taxon>Magnoliopsida</taxon>
        <taxon>eudicotyledons</taxon>
        <taxon>Gunneridae</taxon>
        <taxon>Pentapetalae</taxon>
        <taxon>rosids</taxon>
        <taxon>fabids</taxon>
        <taxon>Malpighiales</taxon>
        <taxon>Euphorbiaceae</taxon>
        <taxon>Crotonoideae</taxon>
        <taxon>Jatropheae</taxon>
        <taxon>Jatropha</taxon>
    </lineage>
</organism>
<keyword evidence="2" id="KW-1185">Reference proteome</keyword>
<dbReference type="PANTHER" id="PTHR33511">
    <property type="entry name" value="OS06G0632400 PROTEIN"/>
    <property type="match status" value="1"/>
</dbReference>
<sequence length="82" mass="9413">MGGNYRQNKNSSPFFSVAFHNIFKSRRGGLVEDSDDDVSHTIRTFRSDEDGRVPGRVADPQIDMKTSDFLARNHAKNYESYR</sequence>
<dbReference type="Proteomes" id="UP000027138">
    <property type="component" value="Unassembled WGS sequence"/>
</dbReference>
<reference evidence="1 2" key="1">
    <citation type="journal article" date="2014" name="PLoS ONE">
        <title>Global Analysis of Gene Expression Profiles in Physic Nut (Jatropha curcas L.) Seedlings Exposed to Salt Stress.</title>
        <authorList>
            <person name="Zhang L."/>
            <person name="Zhang C."/>
            <person name="Wu P."/>
            <person name="Chen Y."/>
            <person name="Li M."/>
            <person name="Jiang H."/>
            <person name="Wu G."/>
        </authorList>
    </citation>
    <scope>NUCLEOTIDE SEQUENCE [LARGE SCALE GENOMIC DNA]</scope>
    <source>
        <strain evidence="2">cv. GZQX0401</strain>
        <tissue evidence="1">Young leaves</tissue>
    </source>
</reference>